<dbReference type="Pfam" id="PF03745">
    <property type="entry name" value="DUF309"/>
    <property type="match status" value="1"/>
</dbReference>
<dbReference type="EMBL" id="CP073041">
    <property type="protein sequence ID" value="UXE63698.1"/>
    <property type="molecule type" value="Genomic_DNA"/>
</dbReference>
<proteinExistence type="predicted"/>
<evidence type="ECO:0000313" key="1">
    <source>
        <dbReference type="EMBL" id="UXE63698.1"/>
    </source>
</evidence>
<dbReference type="Gene3D" id="1.10.3450.10">
    <property type="entry name" value="TTHA0068-like"/>
    <property type="match status" value="1"/>
</dbReference>
<dbReference type="InterPro" id="IPR005500">
    <property type="entry name" value="DUF309"/>
</dbReference>
<gene>
    <name evidence="1" type="ORF">KA717_14605</name>
</gene>
<organism evidence="1">
    <name type="scientific">Woronichinia naegeliana WA131</name>
    <dbReference type="NCBI Taxonomy" id="2824559"/>
    <lineage>
        <taxon>Bacteria</taxon>
        <taxon>Bacillati</taxon>
        <taxon>Cyanobacteriota</taxon>
        <taxon>Cyanophyceae</taxon>
        <taxon>Synechococcales</taxon>
        <taxon>Coelosphaeriaceae</taxon>
        <taxon>Woronichinia</taxon>
    </lineage>
</organism>
<dbReference type="PANTHER" id="PTHR34796">
    <property type="entry name" value="EXPRESSED PROTEIN"/>
    <property type="match status" value="1"/>
</dbReference>
<dbReference type="PANTHER" id="PTHR34796:SF1">
    <property type="entry name" value="EXPRESSED PROTEIN"/>
    <property type="match status" value="1"/>
</dbReference>
<protein>
    <submittedName>
        <fullName evidence="1">DUF309 domain-containing protein</fullName>
    </submittedName>
</protein>
<dbReference type="AlphaFoldDB" id="A0A977L1B2"/>
<dbReference type="KEGG" id="wna:KA717_14605"/>
<dbReference type="Proteomes" id="UP001065613">
    <property type="component" value="Chromosome"/>
</dbReference>
<dbReference type="SUPFAM" id="SSF140663">
    <property type="entry name" value="TTHA0068-like"/>
    <property type="match status" value="1"/>
</dbReference>
<name>A0A977L1B2_9CYAN</name>
<accession>A0A977L1B2</accession>
<reference evidence="1" key="1">
    <citation type="submission" date="2021-04" db="EMBL/GenBank/DDBJ databases">
        <title>Genome sequence of Woronichinia naegeliana from Washington state freshwater lake bloom.</title>
        <authorList>
            <person name="Dreher T.W."/>
        </authorList>
    </citation>
    <scope>NUCLEOTIDE SEQUENCE</scope>
    <source>
        <strain evidence="1">WA131</strain>
    </source>
</reference>
<dbReference type="InterPro" id="IPR023203">
    <property type="entry name" value="TTHA0068_sf"/>
</dbReference>
<sequence length="127" mass="14979">MDFFRFWQGIEQFNQGDFYACHDTLEAIWMEAIAVDRNFYQGILQIAVACYHLENYNWRGAVILLGEGIRRIQDYQPTYHGIDISDLWQQSYQLLQTLQQVDPAQLDTFVEEHLLKGEKLFPSIQNS</sequence>